<gene>
    <name evidence="2" type="ORF">TSAR_010584</name>
</gene>
<proteinExistence type="predicted"/>
<dbReference type="AlphaFoldDB" id="A0A232EDS6"/>
<evidence type="ECO:0000313" key="2">
    <source>
        <dbReference type="EMBL" id="OXU16500.1"/>
    </source>
</evidence>
<dbReference type="Proteomes" id="UP000215335">
    <property type="component" value="Unassembled WGS sequence"/>
</dbReference>
<feature type="compositionally biased region" description="Basic and acidic residues" evidence="1">
    <location>
        <begin position="26"/>
        <end position="41"/>
    </location>
</feature>
<keyword evidence="3" id="KW-1185">Reference proteome</keyword>
<comment type="caution">
    <text evidence="2">The sequence shown here is derived from an EMBL/GenBank/DDBJ whole genome shotgun (WGS) entry which is preliminary data.</text>
</comment>
<name>A0A232EDS6_9HYME</name>
<accession>A0A232EDS6</accession>
<evidence type="ECO:0000313" key="3">
    <source>
        <dbReference type="Proteomes" id="UP000215335"/>
    </source>
</evidence>
<dbReference type="EMBL" id="NNAY01005986">
    <property type="protein sequence ID" value="OXU16500.1"/>
    <property type="molecule type" value="Genomic_DNA"/>
</dbReference>
<feature type="compositionally biased region" description="Acidic residues" evidence="1">
    <location>
        <begin position="1"/>
        <end position="25"/>
    </location>
</feature>
<sequence>MEEEGESVETEKEEEEEEEIVNGEAEEGKTVEEEEKRHKDDEEMDVEQNDDIRQPGERFIIHGHETHYVAKYRLDGRRLLLKIRSPPDENMNPIIWLELAIRNIYAYLISLTNQNDMISIFVRSVNFAHGPGGLSLRPVNNFLYNDLWVLISGLSKTNADFVIDESFILTVALVNVPVGERGKKLSINSVSKRSIVSICNNDNLCLPRALVVGEAFISYKKSDRPEEREIWKTVRDGRRCLQKTRANLLLVTANVTIPLNGCGIPEI</sequence>
<organism evidence="2 3">
    <name type="scientific">Trichomalopsis sarcophagae</name>
    <dbReference type="NCBI Taxonomy" id="543379"/>
    <lineage>
        <taxon>Eukaryota</taxon>
        <taxon>Metazoa</taxon>
        <taxon>Ecdysozoa</taxon>
        <taxon>Arthropoda</taxon>
        <taxon>Hexapoda</taxon>
        <taxon>Insecta</taxon>
        <taxon>Pterygota</taxon>
        <taxon>Neoptera</taxon>
        <taxon>Endopterygota</taxon>
        <taxon>Hymenoptera</taxon>
        <taxon>Apocrita</taxon>
        <taxon>Proctotrupomorpha</taxon>
        <taxon>Chalcidoidea</taxon>
        <taxon>Pteromalidae</taxon>
        <taxon>Pteromalinae</taxon>
        <taxon>Trichomalopsis</taxon>
    </lineage>
</organism>
<evidence type="ECO:0000256" key="1">
    <source>
        <dbReference type="SAM" id="MobiDB-lite"/>
    </source>
</evidence>
<dbReference type="OrthoDB" id="6740702at2759"/>
<protein>
    <submittedName>
        <fullName evidence="2">Uncharacterized protein</fullName>
    </submittedName>
</protein>
<feature type="region of interest" description="Disordered" evidence="1">
    <location>
        <begin position="1"/>
        <end position="49"/>
    </location>
</feature>
<reference evidence="2 3" key="1">
    <citation type="journal article" date="2017" name="Curr. Biol.">
        <title>The Evolution of Venom by Co-option of Single-Copy Genes.</title>
        <authorList>
            <person name="Martinson E.O."/>
            <person name="Mrinalini"/>
            <person name="Kelkar Y.D."/>
            <person name="Chang C.H."/>
            <person name="Werren J.H."/>
        </authorList>
    </citation>
    <scope>NUCLEOTIDE SEQUENCE [LARGE SCALE GENOMIC DNA]</scope>
    <source>
        <strain evidence="2 3">Alberta</strain>
        <tissue evidence="2">Whole body</tissue>
    </source>
</reference>